<evidence type="ECO:0000313" key="1">
    <source>
        <dbReference type="EMBL" id="KAJ1186950.1"/>
    </source>
</evidence>
<sequence>MLLGCELGPRHISCHNRARKFRKSRSGGRRSSGPAAERWCAVECRRTLNDTAVSGGGVEPLELRDREEWLHCGPLSACRGTGDIVEAACWGGGYSRRM</sequence>
<evidence type="ECO:0000313" key="2">
    <source>
        <dbReference type="Proteomes" id="UP001066276"/>
    </source>
</evidence>
<comment type="caution">
    <text evidence="1">The sequence shown here is derived from an EMBL/GenBank/DDBJ whole genome shotgun (WGS) entry which is preliminary data.</text>
</comment>
<dbReference type="EMBL" id="JANPWB010000005">
    <property type="protein sequence ID" value="KAJ1186950.1"/>
    <property type="molecule type" value="Genomic_DNA"/>
</dbReference>
<dbReference type="Proteomes" id="UP001066276">
    <property type="component" value="Chromosome 3_1"/>
</dbReference>
<dbReference type="AlphaFoldDB" id="A0AAV7UDA4"/>
<organism evidence="1 2">
    <name type="scientific">Pleurodeles waltl</name>
    <name type="common">Iberian ribbed newt</name>
    <dbReference type="NCBI Taxonomy" id="8319"/>
    <lineage>
        <taxon>Eukaryota</taxon>
        <taxon>Metazoa</taxon>
        <taxon>Chordata</taxon>
        <taxon>Craniata</taxon>
        <taxon>Vertebrata</taxon>
        <taxon>Euteleostomi</taxon>
        <taxon>Amphibia</taxon>
        <taxon>Batrachia</taxon>
        <taxon>Caudata</taxon>
        <taxon>Salamandroidea</taxon>
        <taxon>Salamandridae</taxon>
        <taxon>Pleurodelinae</taxon>
        <taxon>Pleurodeles</taxon>
    </lineage>
</organism>
<name>A0AAV7UDA4_PLEWA</name>
<accession>A0AAV7UDA4</accession>
<protein>
    <submittedName>
        <fullName evidence="1">Uncharacterized protein</fullName>
    </submittedName>
</protein>
<gene>
    <name evidence="1" type="ORF">NDU88_003729</name>
</gene>
<proteinExistence type="predicted"/>
<reference evidence="1" key="1">
    <citation type="journal article" date="2022" name="bioRxiv">
        <title>Sequencing and chromosome-scale assembly of the giantPleurodeles waltlgenome.</title>
        <authorList>
            <person name="Brown T."/>
            <person name="Elewa A."/>
            <person name="Iarovenko S."/>
            <person name="Subramanian E."/>
            <person name="Araus A.J."/>
            <person name="Petzold A."/>
            <person name="Susuki M."/>
            <person name="Suzuki K.-i.T."/>
            <person name="Hayashi T."/>
            <person name="Toyoda A."/>
            <person name="Oliveira C."/>
            <person name="Osipova E."/>
            <person name="Leigh N.D."/>
            <person name="Simon A."/>
            <person name="Yun M.H."/>
        </authorList>
    </citation>
    <scope>NUCLEOTIDE SEQUENCE</scope>
    <source>
        <strain evidence="1">20211129_DDA</strain>
        <tissue evidence="1">Liver</tissue>
    </source>
</reference>
<keyword evidence="2" id="KW-1185">Reference proteome</keyword>